<dbReference type="GO" id="GO:0043709">
    <property type="term" value="P:cell adhesion involved in single-species biofilm formation"/>
    <property type="evidence" value="ECO:0007669"/>
    <property type="project" value="TreeGrafter"/>
</dbReference>
<evidence type="ECO:0000256" key="4">
    <source>
        <dbReference type="ARBA" id="ARBA00023263"/>
    </source>
</evidence>
<evidence type="ECO:0000313" key="8">
    <source>
        <dbReference type="Proteomes" id="UP000224974"/>
    </source>
</evidence>
<accession>A0A2C6C048</accession>
<gene>
    <name evidence="6" type="ORF">CRN84_10520</name>
    <name evidence="7" type="ORF">NCTC12282_03051</name>
</gene>
<evidence type="ECO:0000259" key="5">
    <source>
        <dbReference type="Pfam" id="PF00419"/>
    </source>
</evidence>
<evidence type="ECO:0000256" key="2">
    <source>
        <dbReference type="ARBA" id="ARBA00006671"/>
    </source>
</evidence>
<dbReference type="PANTHER" id="PTHR33420">
    <property type="entry name" value="FIMBRIAL SUBUNIT ELFA-RELATED"/>
    <property type="match status" value="1"/>
</dbReference>
<reference evidence="6" key="2">
    <citation type="submission" date="2017-09" db="EMBL/GenBank/DDBJ databases">
        <title>FDA dAtabase for Regulatory Grade micrObial Sequences (FDA-ARGOS): Supporting development and validation of Infectious Disease Dx tests.</title>
        <authorList>
            <person name="Minogue T."/>
            <person name="Wolcott M."/>
            <person name="Wasieloski L."/>
            <person name="Aguilar W."/>
            <person name="Moore D."/>
            <person name="Tallon L.J."/>
            <person name="Sadzewicz L."/>
            <person name="Ott S."/>
            <person name="Zhao X."/>
            <person name="Nagaraj S."/>
            <person name="Vavikolanu K."/>
            <person name="Aluvathingal J."/>
            <person name="Nadendla S."/>
            <person name="Sichtig H."/>
        </authorList>
    </citation>
    <scope>NUCLEOTIDE SEQUENCE</scope>
    <source>
        <strain evidence="6">FDAARGOS_387</strain>
    </source>
</reference>
<dbReference type="InterPro" id="IPR000259">
    <property type="entry name" value="Adhesion_dom_fimbrial"/>
</dbReference>
<reference evidence="8" key="1">
    <citation type="submission" date="2017-09" db="EMBL/GenBank/DDBJ databases">
        <title>FDA dAtabase for Regulatory Grade micrObial Sequences (FDA-ARGOS): Supporting development and validation of Infectious Disease Dx tests.</title>
        <authorList>
            <person name="Minogue T."/>
            <person name="Wolcott M."/>
            <person name="Wasieloski L."/>
            <person name="Aguilar W."/>
            <person name="Moore D."/>
            <person name="Tallon L."/>
            <person name="Sadzewicz L."/>
            <person name="Ott S."/>
            <person name="Zhao X."/>
            <person name="Nagaraj S."/>
            <person name="Vavikolanu K."/>
            <person name="Aluvathingal J."/>
            <person name="Nadendla S."/>
            <person name="Sichtig H."/>
        </authorList>
    </citation>
    <scope>NUCLEOTIDE SEQUENCE [LARGE SCALE GENOMIC DNA]</scope>
    <source>
        <strain evidence="8">FDAARGOS_387</strain>
    </source>
</reference>
<evidence type="ECO:0000313" key="7">
    <source>
        <dbReference type="EMBL" id="VFS48149.1"/>
    </source>
</evidence>
<dbReference type="PANTHER" id="PTHR33420:SF3">
    <property type="entry name" value="FIMBRIAL SUBUNIT ELFA"/>
    <property type="match status" value="1"/>
</dbReference>
<comment type="similarity">
    <text evidence="2">Belongs to the fimbrial protein family.</text>
</comment>
<dbReference type="Proteomes" id="UP000224974">
    <property type="component" value="Unassembled WGS sequence"/>
</dbReference>
<dbReference type="STRING" id="1111728.GCA_000427805_03534"/>
<sequence length="390" mass="42383">MSSYFNPVNYCIDNLCRVVRHSIRHRYNLRRMVLLLVVLGGLGVSHYTHAAGNAMDCDYTGTYYIFGPSTTLRVPPNTAVGDTIGSWITFPASGWQCKILSTSMNDSVKAGIGLYSPYSIDRTIDIDGSSHSVFSYTGKAGLGYALRFRATGAGFSSDWKPMNGYSAANMVYSSPLLGPIPYNNSSAFNLNVEVQIRFVKTATTLTTGWAAAFDPAYAYNYRTYNNGTSNGTEIFRYRLLQFPERSLNIQLMTQTCTTPDVTVNLPDVGINQFKGIGDVKGLKAFNLNFNNCPGGLEGIHYKFGATSSVLNAANGVVALDSSSTAKGVGVLLRSQSNMPITLNTEYTLSGYNASSIQSYTVPMNAGIYQTENTVKSGTVKGAFTFTLIYK</sequence>
<feature type="domain" description="Fimbrial-type adhesion" evidence="5">
    <location>
        <begin position="252"/>
        <end position="390"/>
    </location>
</feature>
<protein>
    <submittedName>
        <fullName evidence="7">P pilus assembly protein, pilin FimA</fullName>
    </submittedName>
    <submittedName>
        <fullName evidence="6">Type 1 fimbrial protein</fullName>
    </submittedName>
</protein>
<name>A0A2C6C048_9GAMM</name>
<evidence type="ECO:0000256" key="3">
    <source>
        <dbReference type="ARBA" id="ARBA00022729"/>
    </source>
</evidence>
<dbReference type="InterPro" id="IPR008966">
    <property type="entry name" value="Adhesion_dom_sf"/>
</dbReference>
<dbReference type="Pfam" id="PF00419">
    <property type="entry name" value="Fimbrial"/>
    <property type="match status" value="1"/>
</dbReference>
<comment type="subcellular location">
    <subcellularLocation>
        <location evidence="1">Fimbrium</location>
    </subcellularLocation>
</comment>
<proteinExistence type="inferred from homology"/>
<dbReference type="GO" id="GO:0009289">
    <property type="term" value="C:pilus"/>
    <property type="evidence" value="ECO:0007669"/>
    <property type="project" value="UniProtKB-SubCell"/>
</dbReference>
<dbReference type="SUPFAM" id="SSF49401">
    <property type="entry name" value="Bacterial adhesins"/>
    <property type="match status" value="1"/>
</dbReference>
<organism evidence="6 8">
    <name type="scientific">Budvicia aquatica</name>
    <dbReference type="NCBI Taxonomy" id="82979"/>
    <lineage>
        <taxon>Bacteria</taxon>
        <taxon>Pseudomonadati</taxon>
        <taxon>Pseudomonadota</taxon>
        <taxon>Gammaproteobacteria</taxon>
        <taxon>Enterobacterales</taxon>
        <taxon>Budviciaceae</taxon>
        <taxon>Budvicia</taxon>
    </lineage>
</organism>
<reference evidence="7 9" key="3">
    <citation type="submission" date="2019-03" db="EMBL/GenBank/DDBJ databases">
        <authorList>
            <consortium name="Pathogen Informatics"/>
        </authorList>
    </citation>
    <scope>NUCLEOTIDE SEQUENCE [LARGE SCALE GENOMIC DNA]</scope>
    <source>
        <strain evidence="7 9">NCTC12282</strain>
    </source>
</reference>
<evidence type="ECO:0000256" key="1">
    <source>
        <dbReference type="ARBA" id="ARBA00004561"/>
    </source>
</evidence>
<evidence type="ECO:0000313" key="6">
    <source>
        <dbReference type="EMBL" id="PHI29740.1"/>
    </source>
</evidence>
<dbReference type="EMBL" id="PDDX01000001">
    <property type="protein sequence ID" value="PHI29740.1"/>
    <property type="molecule type" value="Genomic_DNA"/>
</dbReference>
<dbReference type="Gene3D" id="2.60.40.1090">
    <property type="entry name" value="Fimbrial-type adhesion domain"/>
    <property type="match status" value="1"/>
</dbReference>
<keyword evidence="8" id="KW-1185">Reference proteome</keyword>
<keyword evidence="4" id="KW-0281">Fimbrium</keyword>
<dbReference type="AlphaFoldDB" id="A0A2C6C048"/>
<dbReference type="InterPro" id="IPR036937">
    <property type="entry name" value="Adhesion_dom_fimbrial_sf"/>
</dbReference>
<dbReference type="InterPro" id="IPR050263">
    <property type="entry name" value="Bact_Fimbrial_Adh_Pro"/>
</dbReference>
<dbReference type="EMBL" id="CAADJA010000002">
    <property type="protein sequence ID" value="VFS48149.1"/>
    <property type="molecule type" value="Genomic_DNA"/>
</dbReference>
<dbReference type="Proteomes" id="UP000373449">
    <property type="component" value="Unassembled WGS sequence"/>
</dbReference>
<evidence type="ECO:0000313" key="9">
    <source>
        <dbReference type="Proteomes" id="UP000373449"/>
    </source>
</evidence>
<dbReference type="OrthoDB" id="6052505at2"/>
<keyword evidence="3" id="KW-0732">Signal</keyword>